<comment type="caution">
    <text evidence="1">The sequence shown here is derived from an EMBL/GenBank/DDBJ whole genome shotgun (WGS) entry which is preliminary data.</text>
</comment>
<protein>
    <recommendedName>
        <fullName evidence="3">Ubiquitin-like domain-containing protein</fullName>
    </recommendedName>
</protein>
<reference evidence="1 2" key="1">
    <citation type="submission" date="2017-03" db="EMBL/GenBank/DDBJ databases">
        <title>Genomes of endolithic fungi from Antarctica.</title>
        <authorList>
            <person name="Coleine C."/>
            <person name="Masonjones S."/>
            <person name="Stajich J.E."/>
        </authorList>
    </citation>
    <scope>NUCLEOTIDE SEQUENCE [LARGE SCALE GENOMIC DNA]</scope>
    <source>
        <strain evidence="1 2">CCFEE 6315</strain>
    </source>
</reference>
<evidence type="ECO:0008006" key="3">
    <source>
        <dbReference type="Google" id="ProtNLM"/>
    </source>
</evidence>
<dbReference type="EMBL" id="NAJL01000039">
    <property type="protein sequence ID" value="TKA24951.1"/>
    <property type="molecule type" value="Genomic_DNA"/>
</dbReference>
<dbReference type="OrthoDB" id="3875123at2759"/>
<organism evidence="1 2">
    <name type="scientific">Salinomyces thailandicus</name>
    <dbReference type="NCBI Taxonomy" id="706561"/>
    <lineage>
        <taxon>Eukaryota</taxon>
        <taxon>Fungi</taxon>
        <taxon>Dikarya</taxon>
        <taxon>Ascomycota</taxon>
        <taxon>Pezizomycotina</taxon>
        <taxon>Dothideomycetes</taxon>
        <taxon>Dothideomycetidae</taxon>
        <taxon>Mycosphaerellales</taxon>
        <taxon>Teratosphaeriaceae</taxon>
        <taxon>Salinomyces</taxon>
    </lineage>
</organism>
<gene>
    <name evidence="1" type="ORF">B0A50_06049</name>
</gene>
<dbReference type="AlphaFoldDB" id="A0A4U0TRY1"/>
<evidence type="ECO:0000313" key="2">
    <source>
        <dbReference type="Proteomes" id="UP000308549"/>
    </source>
</evidence>
<keyword evidence="2" id="KW-1185">Reference proteome</keyword>
<evidence type="ECO:0000313" key="1">
    <source>
        <dbReference type="EMBL" id="TKA24951.1"/>
    </source>
</evidence>
<name>A0A4U0TRY1_9PEZI</name>
<sequence>MDISMTPEELEGRRAQFVRHVEKTTGVRAAMVHPIAPRASYVPKPPPSITPAAMSTSTPPTKGKISAAVKPFKPQVASIDSAYLVESTTEVSEAKTVATKIDTASNSDNSESESYGDVVKALTTLREEVAKLRGDSLKALATLLEGTLALTARVQGLESDNVEKAYQIEQLIKANEMPRILGSDTAQNPFVIYVTYPDELVLAIQVCTAMKIEDLIRRCRSEAKLAPSKSKKLRILIDGEGVGSSTTLGEVGVTPFGKKDIALSYEMS</sequence>
<proteinExistence type="predicted"/>
<dbReference type="Proteomes" id="UP000308549">
    <property type="component" value="Unassembled WGS sequence"/>
</dbReference>
<accession>A0A4U0TRY1</accession>